<name>A0A1H7ZTA9_9FIRM</name>
<organism evidence="2 3">
    <name type="scientific">Hydrogenoanaerobacterium saccharovorans</name>
    <dbReference type="NCBI Taxonomy" id="474960"/>
    <lineage>
        <taxon>Bacteria</taxon>
        <taxon>Bacillati</taxon>
        <taxon>Bacillota</taxon>
        <taxon>Clostridia</taxon>
        <taxon>Eubacteriales</taxon>
        <taxon>Oscillospiraceae</taxon>
        <taxon>Hydrogenoanaerobacterium</taxon>
    </lineage>
</organism>
<dbReference type="EMBL" id="FOCG01000001">
    <property type="protein sequence ID" value="SEM61655.1"/>
    <property type="molecule type" value="Genomic_DNA"/>
</dbReference>
<dbReference type="RefSeq" id="WP_092752024.1">
    <property type="nucleotide sequence ID" value="NZ_FOCG01000001.1"/>
</dbReference>
<reference evidence="2 3" key="1">
    <citation type="submission" date="2016-10" db="EMBL/GenBank/DDBJ databases">
        <authorList>
            <person name="de Groot N.N."/>
        </authorList>
    </citation>
    <scope>NUCLEOTIDE SEQUENCE [LARGE SCALE GENOMIC DNA]</scope>
    <source>
        <strain evidence="2 3">CGMCC 1.5070</strain>
    </source>
</reference>
<dbReference type="NCBIfam" id="TIGR02530">
    <property type="entry name" value="flg_new"/>
    <property type="match status" value="1"/>
</dbReference>
<evidence type="ECO:0000256" key="1">
    <source>
        <dbReference type="SAM" id="MobiDB-lite"/>
    </source>
</evidence>
<dbReference type="InterPro" id="IPR013367">
    <property type="entry name" value="Flagellar_put"/>
</dbReference>
<dbReference type="Proteomes" id="UP000199158">
    <property type="component" value="Unassembled WGS sequence"/>
</dbReference>
<protein>
    <submittedName>
        <fullName evidence="2">Flagellar operon protein</fullName>
    </submittedName>
</protein>
<gene>
    <name evidence="2" type="ORF">SAMN05216180_0882</name>
</gene>
<sequence length="132" mass="14601">MDPLFYNRFTVVTGTPQTPATHDNQPKTGSQPEGVSFRDILQQQIRANSSLEFSKHAVNRVVQRNIDISESKMARLNEGVRMAEEKGLNEPLILVDSTAFIVNVKNNTVITTVSSNDLKGNVFTNIDGTVII</sequence>
<proteinExistence type="predicted"/>
<feature type="region of interest" description="Disordered" evidence="1">
    <location>
        <begin position="12"/>
        <end position="33"/>
    </location>
</feature>
<evidence type="ECO:0000313" key="3">
    <source>
        <dbReference type="Proteomes" id="UP000199158"/>
    </source>
</evidence>
<keyword evidence="2" id="KW-0966">Cell projection</keyword>
<accession>A0A1H7ZTA9</accession>
<keyword evidence="2" id="KW-0282">Flagellum</keyword>
<keyword evidence="3" id="KW-1185">Reference proteome</keyword>
<dbReference type="STRING" id="474960.SAMN05216180_0882"/>
<evidence type="ECO:0000313" key="2">
    <source>
        <dbReference type="EMBL" id="SEM61655.1"/>
    </source>
</evidence>
<dbReference type="Pfam" id="PF12611">
    <property type="entry name" value="Flagellar_put"/>
    <property type="match status" value="1"/>
</dbReference>
<keyword evidence="2" id="KW-0969">Cilium</keyword>
<dbReference type="OrthoDB" id="165650at2"/>
<dbReference type="AlphaFoldDB" id="A0A1H7ZTA9"/>